<organism evidence="2 3">
    <name type="scientific">Sphingomonas cynarae</name>
    <dbReference type="NCBI Taxonomy" id="930197"/>
    <lineage>
        <taxon>Bacteria</taxon>
        <taxon>Pseudomonadati</taxon>
        <taxon>Pseudomonadota</taxon>
        <taxon>Alphaproteobacteria</taxon>
        <taxon>Sphingomonadales</taxon>
        <taxon>Sphingomonadaceae</taxon>
        <taxon>Sphingomonas</taxon>
    </lineage>
</organism>
<feature type="domain" description="HTH marR-type" evidence="1">
    <location>
        <begin position="232"/>
        <end position="283"/>
    </location>
</feature>
<dbReference type="InterPro" id="IPR000835">
    <property type="entry name" value="HTH_MarR-typ"/>
</dbReference>
<accession>A0ABP7DNC6</accession>
<protein>
    <recommendedName>
        <fullName evidence="1">HTH marR-type domain-containing protein</fullName>
    </recommendedName>
</protein>
<evidence type="ECO:0000259" key="1">
    <source>
        <dbReference type="Pfam" id="PF13463"/>
    </source>
</evidence>
<evidence type="ECO:0000313" key="2">
    <source>
        <dbReference type="EMBL" id="GAA3707146.1"/>
    </source>
</evidence>
<dbReference type="Proteomes" id="UP001500523">
    <property type="component" value="Unassembled WGS sequence"/>
</dbReference>
<name>A0ABP7DNC6_9SPHN</name>
<sequence>MRETFDTVLVADPGGRAAMEEAITLAGGRIVDRLGWDELAMLDDRLGITPVLAVQAEGVRDDVIEAGLSLIADVAARSAPQIVVTLHHRQIDPVAAALLGPTVHLLCDEGTARLVAALAVAGLVAPAGLHDRVGEAGEDELRRLKDEIGRIAELLVRLAERGEPRPGGDEGNVGDRRMSFGFEPPAAPIDPQLVRQAIRARRLRDSFLGDGLFEDPAWDMLLDLYAAQLEGQRVSVSSLCIAAAVAPTTALRWIARLTEAGLFRRQPDATDRRRAFMALSSRGLAGMDAYMAAVRRAGLSIA</sequence>
<gene>
    <name evidence="2" type="ORF">GCM10022268_15710</name>
</gene>
<reference evidence="3" key="1">
    <citation type="journal article" date="2019" name="Int. J. Syst. Evol. Microbiol.">
        <title>The Global Catalogue of Microorganisms (GCM) 10K type strain sequencing project: providing services to taxonomists for standard genome sequencing and annotation.</title>
        <authorList>
            <consortium name="The Broad Institute Genomics Platform"/>
            <consortium name="The Broad Institute Genome Sequencing Center for Infectious Disease"/>
            <person name="Wu L."/>
            <person name="Ma J."/>
        </authorList>
    </citation>
    <scope>NUCLEOTIDE SEQUENCE [LARGE SCALE GENOMIC DNA]</scope>
    <source>
        <strain evidence="3">JCM 17498</strain>
    </source>
</reference>
<keyword evidence="3" id="KW-1185">Reference proteome</keyword>
<comment type="caution">
    <text evidence="2">The sequence shown here is derived from an EMBL/GenBank/DDBJ whole genome shotgun (WGS) entry which is preliminary data.</text>
</comment>
<dbReference type="InterPro" id="IPR036388">
    <property type="entry name" value="WH-like_DNA-bd_sf"/>
</dbReference>
<dbReference type="Gene3D" id="1.10.10.10">
    <property type="entry name" value="Winged helix-like DNA-binding domain superfamily/Winged helix DNA-binding domain"/>
    <property type="match status" value="1"/>
</dbReference>
<dbReference type="EMBL" id="BAABBF010000003">
    <property type="protein sequence ID" value="GAA3707146.1"/>
    <property type="molecule type" value="Genomic_DNA"/>
</dbReference>
<dbReference type="SUPFAM" id="SSF46785">
    <property type="entry name" value="Winged helix' DNA-binding domain"/>
    <property type="match status" value="1"/>
</dbReference>
<dbReference type="Pfam" id="PF13463">
    <property type="entry name" value="HTH_27"/>
    <property type="match status" value="1"/>
</dbReference>
<dbReference type="RefSeq" id="WP_344692810.1">
    <property type="nucleotide sequence ID" value="NZ_BAABBF010000003.1"/>
</dbReference>
<evidence type="ECO:0000313" key="3">
    <source>
        <dbReference type="Proteomes" id="UP001500523"/>
    </source>
</evidence>
<dbReference type="InterPro" id="IPR036390">
    <property type="entry name" value="WH_DNA-bd_sf"/>
</dbReference>
<proteinExistence type="predicted"/>